<sequence length="1802" mass="208350">MITWTYKYVDYYYYLNCIKLYSFNKISLFIFIYLILQLPNLCDSIESNIKWFIYSNQLVDTFSVKDLISMGQGNIFYHLHSGNYTNLLELPHLNSIFVIGNRNAIFRLNPENLRLMASFELPSKPITSFCMANTKTPCIETPEFNLLLQTHDKQNIWYCYLYQTVYMNQNVIPNVQSARCEIPSPLNLEPESRLVQWENSVYSSLDINRPGVSLMGSDGFLYSSGWFHGAMRIHRSRLPNFDGKANWNQFLATPPDDVFLKESTHFICAFETSDSAYFLIRELKSPTCEARIHNRFVQTSSSFADTDNVQFSSSSSSSFSKSSIKTTILSSITETPVTRLIRICKRDPGGYQYVNEGEFVTFSKVTLECKFHQNHPINYYNYKIENKKELFTDPLLTEFSYGHSISGKWDPLDNKLYVSYQTGMKYPTGDALCVYALNDIEDAFNSQLAPNENSGKTQILPNTFENICKNLDSGQLTESNIDKIRQLPRTHLLRVKHVNPIDNRPLIIRPVPGLPFKQINHQLGWYHIEIDHNDKNVILYLAGKQRIERYALFNLSTDDTMEICPWDQLTIEDFGIENEIITGIYMKHIKPSKEFYILTSKHVIQLPKSIQLCETIKTSSECINTNRISCKWNNLLNKCEINYKTSINHENIIKNNFYKKKNDQNQNNKILLNNIFSKFSTFNPNFCLFDKNKFQKNINDQLINYWWKHLQGHLQQQQQEQQQQYQQNELIQNNQSPIICMTSIWSPLLNQYQNLTCHCQPCIDCTNDELYRMKVMNCYFQPSWSFWSPWSSCSSDCGHGIRTRMRRCDSPKPVEMKINNQNTKKLIGCKHSYDIPVDENPYPPEVELQVEHCQQTNKVCNHEVSSPILSKEQTYHLGETFLKWNDWKDCSTKCGIGIKTRNLICSTIINKWDQSDTSQCSVVNSETIDTRICENFTCQQEIVHSEWTPWLKVLPNNPRILKYTTIPGRLNSQVYYEQRLRHSCSVPFEKANDLQIVRTQIVERKCFSIDQKCSSVSNIINSQTDEENRIVSETTERSFNSIWSPWSEWSECNQNCIPLESISSADQLDKQQTKFSSTILYTSNQYQIRTRKCLSSACSQNNRLDAVIDLRRCPSKPACKSGWSCWSDWSNCFSMKYDKRSIKSPCNWRDDGKSTRTRTCILTPYDQNPEKQKVICSGYEQMKKQCIWFGSDQTECSEFNLTGIYSDIPIDINTNYHKTSVWSSWSTWSSCGLIQTQTSGNELQFSENSLDPTNPHLLAVRRRECQLINIDNSELYAVDSHRTVCSGSWNQMKTCPNMALNIAGVFGHMNRKRIKNKFTTLHIILIGLLSFVAGILVAGVGIIIYHRECHKRYLTRNINGNNKNNRISKLKSGLVLEDDINNLHPNHLNFSPPPQPILTLPIPNIVTSSINENSLNCEYRKAHSIVYDSVASQDGVTYLEPNINYQQKPNNDQPNAYSRFNYIPDSRSKDEAFNRRETTTTVANKVDGMLRNDGFWSYPRSGRVITPSNPLNFYEENVSNLPTQYYHDTIGYQLRHHQQHHNSNPASQFYSTDIGHLLQSKDNHDDHGKYLENSLSTSPSGYKPSGIFKRINIDTVQQYSQSPILIPQNHPKYRRKSQIHNQTISTISTQLEPWYASAAIGLPNSSGNSNSNRRLTSDYGTSPMDMTNTHQYRHEHVVSHDENNDNHHEESFRFPPKMPILSERHKLYDVNSQSRLIPSLSVYSHHSYSSNFLDADNRSSVWSGGESIPFERPSNPHLREPNEFFEQQSPSSQPLPSQTRPPHITSEEIPSSVPVTTYCITP</sequence>
<dbReference type="InterPro" id="IPR036352">
    <property type="entry name" value="Semap_dom_sf"/>
</dbReference>
<keyword evidence="3" id="KW-1015">Disulfide bond</keyword>
<dbReference type="InterPro" id="IPR015943">
    <property type="entry name" value="WD40/YVTN_repeat-like_dom_sf"/>
</dbReference>
<dbReference type="InterPro" id="IPR036383">
    <property type="entry name" value="TSP1_rpt_sf"/>
</dbReference>
<feature type="region of interest" description="Disordered" evidence="5">
    <location>
        <begin position="1744"/>
        <end position="1802"/>
    </location>
</feature>
<reference evidence="8" key="3">
    <citation type="submission" date="2021-06" db="EMBL/GenBank/DDBJ databases">
        <title>Chromosome-level genome assembly for S. haematobium.</title>
        <authorList>
            <person name="Stroehlein A.J."/>
        </authorList>
    </citation>
    <scope>NUCLEOTIDE SEQUENCE</scope>
</reference>
<dbReference type="PROSITE" id="PS50092">
    <property type="entry name" value="TSP1"/>
    <property type="match status" value="3"/>
</dbReference>
<dbReference type="EMBL" id="AMPZ03000004">
    <property type="protein sequence ID" value="KAH9585383.1"/>
    <property type="molecule type" value="Genomic_DNA"/>
</dbReference>
<dbReference type="GeneID" id="24588193"/>
<comment type="caution">
    <text evidence="8">The sequence shown here is derived from an EMBL/GenBank/DDBJ whole genome shotgun (WGS) entry which is preliminary data.</text>
</comment>
<dbReference type="SMART" id="SM00630">
    <property type="entry name" value="Sema"/>
    <property type="match status" value="1"/>
</dbReference>
<dbReference type="Gene3D" id="2.130.10.10">
    <property type="entry name" value="YVTN repeat-like/Quinoprotein amine dehydrogenase"/>
    <property type="match status" value="1"/>
</dbReference>
<dbReference type="Gene3D" id="2.20.100.10">
    <property type="entry name" value="Thrombospondin type-1 (TSP1) repeat"/>
    <property type="match status" value="3"/>
</dbReference>
<evidence type="ECO:0000256" key="1">
    <source>
        <dbReference type="ARBA" id="ARBA00022737"/>
    </source>
</evidence>
<reference evidence="8" key="4">
    <citation type="journal article" date="2022" name="PLoS Pathog.">
        <title>Chromosome-level genome of Schistosoma haematobium underpins genome-wide explorations of molecular variation.</title>
        <authorList>
            <person name="Stroehlein A.J."/>
            <person name="Korhonen P.K."/>
            <person name="Lee V.V."/>
            <person name="Ralph S.A."/>
            <person name="Mentink-Kane M."/>
            <person name="You H."/>
            <person name="McManus D.P."/>
            <person name="Tchuente L.T."/>
            <person name="Stothard J.R."/>
            <person name="Kaur P."/>
            <person name="Dudchenko O."/>
            <person name="Aiden E.L."/>
            <person name="Yang B."/>
            <person name="Yang H."/>
            <person name="Emery A.M."/>
            <person name="Webster B.L."/>
            <person name="Brindley P.J."/>
            <person name="Rollinson D."/>
            <person name="Chang B.C.H."/>
            <person name="Gasser R.B."/>
            <person name="Young N.D."/>
        </authorList>
    </citation>
    <scope>NUCLEOTIDE SEQUENCE</scope>
</reference>
<feature type="compositionally biased region" description="Polar residues" evidence="5">
    <location>
        <begin position="1793"/>
        <end position="1802"/>
    </location>
</feature>
<feature type="transmembrane region" description="Helical" evidence="6">
    <location>
        <begin position="1321"/>
        <end position="1345"/>
    </location>
</feature>
<feature type="domain" description="Sema" evidence="7">
    <location>
        <begin position="59"/>
        <end position="608"/>
    </location>
</feature>
<keyword evidence="6" id="KW-0812">Transmembrane</keyword>
<gene>
    <name evidence="8" type="primary">SEMA6A_2</name>
    <name evidence="8" type="ORF">MS3_00006653</name>
</gene>
<dbReference type="InterPro" id="IPR000884">
    <property type="entry name" value="TSP1_rpt"/>
</dbReference>
<keyword evidence="6" id="KW-1133">Transmembrane helix</keyword>
<evidence type="ECO:0000256" key="4">
    <source>
        <dbReference type="PROSITE-ProRule" id="PRU00352"/>
    </source>
</evidence>
<dbReference type="SMART" id="SM00209">
    <property type="entry name" value="TSP1"/>
    <property type="match status" value="4"/>
</dbReference>
<evidence type="ECO:0000256" key="6">
    <source>
        <dbReference type="SAM" id="Phobius"/>
    </source>
</evidence>
<protein>
    <submittedName>
        <fullName evidence="8">Semaphorin-6A</fullName>
    </submittedName>
</protein>
<evidence type="ECO:0000313" key="9">
    <source>
        <dbReference type="Proteomes" id="UP000471633"/>
    </source>
</evidence>
<evidence type="ECO:0000256" key="2">
    <source>
        <dbReference type="ARBA" id="ARBA00022902"/>
    </source>
</evidence>
<feature type="compositionally biased region" description="Basic and acidic residues" evidence="5">
    <location>
        <begin position="1559"/>
        <end position="1570"/>
    </location>
</feature>
<dbReference type="SUPFAM" id="SSF101912">
    <property type="entry name" value="Sema domain"/>
    <property type="match status" value="1"/>
</dbReference>
<dbReference type="GO" id="GO:0007399">
    <property type="term" value="P:nervous system development"/>
    <property type="evidence" value="ECO:0007669"/>
    <property type="project" value="UniProtKB-KW"/>
</dbReference>
<evidence type="ECO:0000256" key="5">
    <source>
        <dbReference type="SAM" id="MobiDB-lite"/>
    </source>
</evidence>
<dbReference type="RefSeq" id="XP_051068038.1">
    <property type="nucleotide sequence ID" value="XM_051214854.1"/>
</dbReference>
<dbReference type="Pfam" id="PF00090">
    <property type="entry name" value="TSP_1"/>
    <property type="match status" value="1"/>
</dbReference>
<dbReference type="PROSITE" id="PS51004">
    <property type="entry name" value="SEMA"/>
    <property type="match status" value="1"/>
</dbReference>
<dbReference type="SUPFAM" id="SSF82895">
    <property type="entry name" value="TSP-1 type 1 repeat"/>
    <property type="match status" value="2"/>
</dbReference>
<keyword evidence="6" id="KW-0472">Membrane</keyword>
<organism evidence="8 9">
    <name type="scientific">Schistosoma haematobium</name>
    <name type="common">Blood fluke</name>
    <dbReference type="NCBI Taxonomy" id="6185"/>
    <lineage>
        <taxon>Eukaryota</taxon>
        <taxon>Metazoa</taxon>
        <taxon>Spiralia</taxon>
        <taxon>Lophotrochozoa</taxon>
        <taxon>Platyhelminthes</taxon>
        <taxon>Trematoda</taxon>
        <taxon>Digenea</taxon>
        <taxon>Strigeidida</taxon>
        <taxon>Schistosomatoidea</taxon>
        <taxon>Schistosomatidae</taxon>
        <taxon>Schistosoma</taxon>
    </lineage>
</organism>
<evidence type="ECO:0000313" key="8">
    <source>
        <dbReference type="EMBL" id="KAH9585383.1"/>
    </source>
</evidence>
<dbReference type="InterPro" id="IPR001627">
    <property type="entry name" value="Semap_dom"/>
</dbReference>
<dbReference type="PANTHER" id="PTHR22906:SF48">
    <property type="entry name" value="THROMBOSPONDIN TYPE 1 DOMAIN PROTEIN"/>
    <property type="match status" value="1"/>
</dbReference>
<name>A0A922LIG6_SCHHA</name>
<reference evidence="8" key="1">
    <citation type="journal article" date="2012" name="Nat. Genet.">
        <title>Whole-genome sequence of Schistosoma haematobium.</title>
        <authorList>
            <person name="Young N.D."/>
            <person name="Jex A.R."/>
            <person name="Li B."/>
            <person name="Liu S."/>
            <person name="Yang L."/>
            <person name="Xiong Z."/>
            <person name="Li Y."/>
            <person name="Cantacessi C."/>
            <person name="Hall R.S."/>
            <person name="Xu X."/>
            <person name="Chen F."/>
            <person name="Wu X."/>
            <person name="Zerlotini A."/>
            <person name="Oliveira G."/>
            <person name="Hofmann A."/>
            <person name="Zhang G."/>
            <person name="Fang X."/>
            <person name="Kang Y."/>
            <person name="Campbell B.E."/>
            <person name="Loukas A."/>
            <person name="Ranganathan S."/>
            <person name="Rollinson D."/>
            <person name="Rinaldi G."/>
            <person name="Brindley P.J."/>
            <person name="Yang H."/>
            <person name="Wang J."/>
            <person name="Wang J."/>
            <person name="Gasser R.B."/>
        </authorList>
    </citation>
    <scope>NUCLEOTIDE SEQUENCE</scope>
</reference>
<keyword evidence="2" id="KW-0524">Neurogenesis</keyword>
<accession>A0A922LIG6</accession>
<dbReference type="KEGG" id="shx:MS3_00006653"/>
<dbReference type="Proteomes" id="UP000471633">
    <property type="component" value="Unassembled WGS sequence"/>
</dbReference>
<keyword evidence="9" id="KW-1185">Reference proteome</keyword>
<feature type="transmembrane region" description="Helical" evidence="6">
    <location>
        <begin position="12"/>
        <end position="36"/>
    </location>
</feature>
<keyword evidence="1" id="KW-0677">Repeat</keyword>
<dbReference type="Pfam" id="PF01403">
    <property type="entry name" value="Sema"/>
    <property type="match status" value="1"/>
</dbReference>
<dbReference type="PANTHER" id="PTHR22906">
    <property type="entry name" value="PROPERDIN"/>
    <property type="match status" value="1"/>
</dbReference>
<proteinExistence type="predicted"/>
<evidence type="ECO:0000256" key="3">
    <source>
        <dbReference type="ARBA" id="ARBA00023157"/>
    </source>
</evidence>
<evidence type="ECO:0000259" key="7">
    <source>
        <dbReference type="PROSITE" id="PS51004"/>
    </source>
</evidence>
<dbReference type="CTD" id="24588193"/>
<reference evidence="8" key="2">
    <citation type="journal article" date="2019" name="Gigascience">
        <title>High-quality Schistosoma haematobium genome achieved by single-molecule and long-range sequencing.</title>
        <authorList>
            <person name="Stroehlein A.J."/>
            <person name="Korhonen P.K."/>
            <person name="Chong T.M."/>
            <person name="Lim Y.L."/>
            <person name="Chan K.G."/>
            <person name="Webster B."/>
            <person name="Rollinson D."/>
            <person name="Brindley P.J."/>
            <person name="Gasser R.B."/>
            <person name="Young N.D."/>
        </authorList>
    </citation>
    <scope>NUCLEOTIDE SEQUENCE</scope>
</reference>
<dbReference type="Pfam" id="PF19030">
    <property type="entry name" value="TSP1_ADAMTS"/>
    <property type="match status" value="1"/>
</dbReference>
<feature type="compositionally biased region" description="Low complexity" evidence="5">
    <location>
        <begin position="1767"/>
        <end position="1782"/>
    </location>
</feature>
<feature type="region of interest" description="Disordered" evidence="5">
    <location>
        <begin position="1558"/>
        <end position="1583"/>
    </location>
</feature>
<dbReference type="InterPro" id="IPR052065">
    <property type="entry name" value="Compl_asym_regulator"/>
</dbReference>
<comment type="caution">
    <text evidence="4">Lacks conserved residue(s) required for the propagation of feature annotation.</text>
</comment>